<evidence type="ECO:0000259" key="2">
    <source>
        <dbReference type="Pfam" id="PF00534"/>
    </source>
</evidence>
<dbReference type="PANTHER" id="PTHR46401:SF2">
    <property type="entry name" value="GLYCOSYLTRANSFERASE WBBK-RELATED"/>
    <property type="match status" value="1"/>
</dbReference>
<dbReference type="Pfam" id="PF00534">
    <property type="entry name" value="Glycos_transf_1"/>
    <property type="match status" value="1"/>
</dbReference>
<evidence type="ECO:0000313" key="3">
    <source>
        <dbReference type="EMBL" id="KZX12660.1"/>
    </source>
</evidence>
<feature type="domain" description="Glycosyl transferase family 1" evidence="2">
    <location>
        <begin position="178"/>
        <end position="296"/>
    </location>
</feature>
<dbReference type="PANTHER" id="PTHR46401">
    <property type="entry name" value="GLYCOSYLTRANSFERASE WBBK-RELATED"/>
    <property type="match status" value="1"/>
</dbReference>
<dbReference type="STRING" id="49547.MBCUR_09900"/>
<dbReference type="Proteomes" id="UP000077245">
    <property type="component" value="Unassembled WGS sequence"/>
</dbReference>
<protein>
    <submittedName>
        <fullName evidence="3">Alpha-monoglucosyldiacylglycerol synthase</fullName>
        <ecNumber evidence="3">2.4.1.-</ecNumber>
    </submittedName>
</protein>
<dbReference type="RefSeq" id="WP_067091008.1">
    <property type="nucleotide sequence ID" value="NZ_LWMV01000164.1"/>
</dbReference>
<name>A0A162FNE4_9EURY</name>
<dbReference type="InterPro" id="IPR001296">
    <property type="entry name" value="Glyco_trans_1"/>
</dbReference>
<keyword evidence="3" id="KW-0328">Glycosyltransferase</keyword>
<proteinExistence type="predicted"/>
<dbReference type="EMBL" id="LWMV01000164">
    <property type="protein sequence ID" value="KZX12660.1"/>
    <property type="molecule type" value="Genomic_DNA"/>
</dbReference>
<accession>A0A162FNE4</accession>
<keyword evidence="1 3" id="KW-0808">Transferase</keyword>
<reference evidence="3 4" key="1">
    <citation type="submission" date="2016-04" db="EMBL/GenBank/DDBJ databases">
        <title>Genome sequence of Methanobrevibacter curvatus DSM 11111.</title>
        <authorList>
            <person name="Poehlein A."/>
            <person name="Seedorf H."/>
            <person name="Daniel R."/>
        </authorList>
    </citation>
    <scope>NUCLEOTIDE SEQUENCE [LARGE SCALE GENOMIC DNA]</scope>
    <source>
        <strain evidence="3 4">DSM 11111</strain>
    </source>
</reference>
<dbReference type="PATRIC" id="fig|49547.3.peg.1058"/>
<evidence type="ECO:0000256" key="1">
    <source>
        <dbReference type="ARBA" id="ARBA00022679"/>
    </source>
</evidence>
<sequence>MNVTLVSRYFNPRNGGVGTVSEATLETLKLDKNINVKTFSMNNSILSFEGDINRFHHLDYLFFSLFETPIKIRSNLYKNTDVFHALSPIEALYLNKNKTVVTVHDLMLMTMPKMIHTGIFAKSYGYYFKKTLNKAIKSKEIIAISDESAGALANHYNLNIEELHVVRDPLRKNLYTMKNKHLNTDDKFTIGTIAHLNKRKRVNLLLKAFLKADIKNSQLLIGGTGNQLDYLKKMANGDKRVKFLGFVPDEDLNSFYNSLDVFVYPSLMEGYGLPIVEAMACSVPSITLNDAYIPKDLKTRTVQASRENLSNILNEKFFDVDIKSNLEFVKEHSHETICKQLNNIYKMVLE</sequence>
<dbReference type="OrthoDB" id="132546at2157"/>
<keyword evidence="4" id="KW-1185">Reference proteome</keyword>
<dbReference type="SUPFAM" id="SSF53756">
    <property type="entry name" value="UDP-Glycosyltransferase/glycogen phosphorylase"/>
    <property type="match status" value="1"/>
</dbReference>
<dbReference type="GO" id="GO:0016757">
    <property type="term" value="F:glycosyltransferase activity"/>
    <property type="evidence" value="ECO:0007669"/>
    <property type="project" value="UniProtKB-KW"/>
</dbReference>
<gene>
    <name evidence="3" type="primary">mgs</name>
    <name evidence="3" type="ORF">MBCUR_09900</name>
</gene>
<evidence type="ECO:0000313" key="4">
    <source>
        <dbReference type="Proteomes" id="UP000077245"/>
    </source>
</evidence>
<comment type="caution">
    <text evidence="3">The sequence shown here is derived from an EMBL/GenBank/DDBJ whole genome shotgun (WGS) entry which is preliminary data.</text>
</comment>
<organism evidence="3 4">
    <name type="scientific">Methanobrevibacter curvatus</name>
    <dbReference type="NCBI Taxonomy" id="49547"/>
    <lineage>
        <taxon>Archaea</taxon>
        <taxon>Methanobacteriati</taxon>
        <taxon>Methanobacteriota</taxon>
        <taxon>Methanomada group</taxon>
        <taxon>Methanobacteria</taxon>
        <taxon>Methanobacteriales</taxon>
        <taxon>Methanobacteriaceae</taxon>
        <taxon>Methanobrevibacter</taxon>
    </lineage>
</organism>
<dbReference type="Gene3D" id="3.40.50.2000">
    <property type="entry name" value="Glycogen Phosphorylase B"/>
    <property type="match status" value="2"/>
</dbReference>
<dbReference type="AlphaFoldDB" id="A0A162FNE4"/>
<dbReference type="EC" id="2.4.1.-" evidence="3"/>